<sequence>MTPFEAMFGRQSHAIAKHYNNDHNTLQAVQAHFTDRDALLDQLRSNLQRAQHRIRTAANNKRTPVKFSEVDLVLLKLQPYKHLSIKNQQNARFNLKYYGPFKIIQQINPGAFKL</sequence>
<proteinExistence type="predicted"/>
<reference evidence="1 2" key="1">
    <citation type="journal article" date="2022" name="Nat. Plants">
        <title>Genomes of leafy and leafless Platanthera orchids illuminate the evolution of mycoheterotrophy.</title>
        <authorList>
            <person name="Li M.H."/>
            <person name="Liu K.W."/>
            <person name="Li Z."/>
            <person name="Lu H.C."/>
            <person name="Ye Q.L."/>
            <person name="Zhang D."/>
            <person name="Wang J.Y."/>
            <person name="Li Y.F."/>
            <person name="Zhong Z.M."/>
            <person name="Liu X."/>
            <person name="Yu X."/>
            <person name="Liu D.K."/>
            <person name="Tu X.D."/>
            <person name="Liu B."/>
            <person name="Hao Y."/>
            <person name="Liao X.Y."/>
            <person name="Jiang Y.T."/>
            <person name="Sun W.H."/>
            <person name="Chen J."/>
            <person name="Chen Y.Q."/>
            <person name="Ai Y."/>
            <person name="Zhai J.W."/>
            <person name="Wu S.S."/>
            <person name="Zhou Z."/>
            <person name="Hsiao Y.Y."/>
            <person name="Wu W.L."/>
            <person name="Chen Y.Y."/>
            <person name="Lin Y.F."/>
            <person name="Hsu J.L."/>
            <person name="Li C.Y."/>
            <person name="Wang Z.W."/>
            <person name="Zhao X."/>
            <person name="Zhong W.Y."/>
            <person name="Ma X.K."/>
            <person name="Ma L."/>
            <person name="Huang J."/>
            <person name="Chen G.Z."/>
            <person name="Huang M.Z."/>
            <person name="Huang L."/>
            <person name="Peng D.H."/>
            <person name="Luo Y.B."/>
            <person name="Zou S.Q."/>
            <person name="Chen S.P."/>
            <person name="Lan S."/>
            <person name="Tsai W.C."/>
            <person name="Van de Peer Y."/>
            <person name="Liu Z.J."/>
        </authorList>
    </citation>
    <scope>NUCLEOTIDE SEQUENCE [LARGE SCALE GENOMIC DNA]</scope>
    <source>
        <strain evidence="1">Lor287</strain>
    </source>
</reference>
<gene>
    <name evidence="1" type="ORF">KSP39_PZI005818</name>
</gene>
<comment type="caution">
    <text evidence="1">The sequence shown here is derived from an EMBL/GenBank/DDBJ whole genome shotgun (WGS) entry which is preliminary data.</text>
</comment>
<dbReference type="AlphaFoldDB" id="A0AAP0GBF8"/>
<organism evidence="1 2">
    <name type="scientific">Platanthera zijinensis</name>
    <dbReference type="NCBI Taxonomy" id="2320716"/>
    <lineage>
        <taxon>Eukaryota</taxon>
        <taxon>Viridiplantae</taxon>
        <taxon>Streptophyta</taxon>
        <taxon>Embryophyta</taxon>
        <taxon>Tracheophyta</taxon>
        <taxon>Spermatophyta</taxon>
        <taxon>Magnoliopsida</taxon>
        <taxon>Liliopsida</taxon>
        <taxon>Asparagales</taxon>
        <taxon>Orchidaceae</taxon>
        <taxon>Orchidoideae</taxon>
        <taxon>Orchideae</taxon>
        <taxon>Orchidinae</taxon>
        <taxon>Platanthera</taxon>
    </lineage>
</organism>
<evidence type="ECO:0000313" key="1">
    <source>
        <dbReference type="EMBL" id="KAK8949354.1"/>
    </source>
</evidence>
<dbReference type="EMBL" id="JBBWWQ010000004">
    <property type="protein sequence ID" value="KAK8949354.1"/>
    <property type="molecule type" value="Genomic_DNA"/>
</dbReference>
<protein>
    <submittedName>
        <fullName evidence="1">Uncharacterized protein</fullName>
    </submittedName>
</protein>
<evidence type="ECO:0000313" key="2">
    <source>
        <dbReference type="Proteomes" id="UP001418222"/>
    </source>
</evidence>
<accession>A0AAP0GBF8</accession>
<name>A0AAP0GBF8_9ASPA</name>
<dbReference type="Proteomes" id="UP001418222">
    <property type="component" value="Unassembled WGS sequence"/>
</dbReference>
<keyword evidence="2" id="KW-1185">Reference proteome</keyword>